<evidence type="ECO:0000256" key="1">
    <source>
        <dbReference type="SAM" id="MobiDB-lite"/>
    </source>
</evidence>
<gene>
    <name evidence="2" type="ORF">PoB_002846000</name>
</gene>
<evidence type="ECO:0000313" key="2">
    <source>
        <dbReference type="EMBL" id="GFO01955.1"/>
    </source>
</evidence>
<sequence>MKKKRGTPEKKEEKEKKELGINTGEKEHTLHLVCLLQLPPYSKNLWDSKDFSKRQTTDLPLIFIVREARTKQRILIKREKKKKAVAVVFPKREDFKMLKITAEFPSVTSVLDTFSPCPQQGDLRLSGPPSGQDASGGARTRDGRVPIDLRAGWPASVPQKSPRTKY</sequence>
<dbReference type="Proteomes" id="UP000735302">
    <property type="component" value="Unassembled WGS sequence"/>
</dbReference>
<reference evidence="2 3" key="1">
    <citation type="journal article" date="2021" name="Elife">
        <title>Chloroplast acquisition without the gene transfer in kleptoplastic sea slugs, Plakobranchus ocellatus.</title>
        <authorList>
            <person name="Maeda T."/>
            <person name="Takahashi S."/>
            <person name="Yoshida T."/>
            <person name="Shimamura S."/>
            <person name="Takaki Y."/>
            <person name="Nagai Y."/>
            <person name="Toyoda A."/>
            <person name="Suzuki Y."/>
            <person name="Arimoto A."/>
            <person name="Ishii H."/>
            <person name="Satoh N."/>
            <person name="Nishiyama T."/>
            <person name="Hasebe M."/>
            <person name="Maruyama T."/>
            <person name="Minagawa J."/>
            <person name="Obokata J."/>
            <person name="Shigenobu S."/>
        </authorList>
    </citation>
    <scope>NUCLEOTIDE SEQUENCE [LARGE SCALE GENOMIC DNA]</scope>
</reference>
<evidence type="ECO:0000313" key="3">
    <source>
        <dbReference type="Proteomes" id="UP000735302"/>
    </source>
</evidence>
<feature type="region of interest" description="Disordered" evidence="1">
    <location>
        <begin position="1"/>
        <end position="22"/>
    </location>
</feature>
<organism evidence="2 3">
    <name type="scientific">Plakobranchus ocellatus</name>
    <dbReference type="NCBI Taxonomy" id="259542"/>
    <lineage>
        <taxon>Eukaryota</taxon>
        <taxon>Metazoa</taxon>
        <taxon>Spiralia</taxon>
        <taxon>Lophotrochozoa</taxon>
        <taxon>Mollusca</taxon>
        <taxon>Gastropoda</taxon>
        <taxon>Heterobranchia</taxon>
        <taxon>Euthyneura</taxon>
        <taxon>Panpulmonata</taxon>
        <taxon>Sacoglossa</taxon>
        <taxon>Placobranchoidea</taxon>
        <taxon>Plakobranchidae</taxon>
        <taxon>Plakobranchus</taxon>
    </lineage>
</organism>
<dbReference type="AlphaFoldDB" id="A0AAV4A3M0"/>
<dbReference type="EMBL" id="BLXT01003551">
    <property type="protein sequence ID" value="GFO01955.1"/>
    <property type="molecule type" value="Genomic_DNA"/>
</dbReference>
<accession>A0AAV4A3M0</accession>
<comment type="caution">
    <text evidence="2">The sequence shown here is derived from an EMBL/GenBank/DDBJ whole genome shotgun (WGS) entry which is preliminary data.</text>
</comment>
<protein>
    <submittedName>
        <fullName evidence="2">Uncharacterized protein</fullName>
    </submittedName>
</protein>
<proteinExistence type="predicted"/>
<keyword evidence="3" id="KW-1185">Reference proteome</keyword>
<name>A0AAV4A3M0_9GAST</name>
<feature type="region of interest" description="Disordered" evidence="1">
    <location>
        <begin position="118"/>
        <end position="166"/>
    </location>
</feature>